<feature type="binding site" evidence="4">
    <location>
        <position position="185"/>
    </location>
    <ligand>
        <name>NAD(+)</name>
        <dbReference type="ChEBI" id="CHEBI:57540"/>
    </ligand>
</feature>
<evidence type="ECO:0000313" key="11">
    <source>
        <dbReference type="Proteomes" id="UP000228500"/>
    </source>
</evidence>
<feature type="binding site" evidence="6">
    <location>
        <position position="353"/>
    </location>
    <ligand>
        <name>NAD(+)</name>
        <dbReference type="ChEBI" id="CHEBI:57540"/>
    </ligand>
</feature>
<dbReference type="SMART" id="SM00997">
    <property type="entry name" value="AdoHcyase_NAD"/>
    <property type="match status" value="1"/>
</dbReference>
<dbReference type="Pfam" id="PF05221">
    <property type="entry name" value="AdoHcyase"/>
    <property type="match status" value="2"/>
</dbReference>
<feature type="binding site" evidence="4 6">
    <location>
        <begin position="293"/>
        <end position="295"/>
    </location>
    <ligand>
        <name>NAD(+)</name>
        <dbReference type="ChEBI" id="CHEBI:57540"/>
    </ligand>
</feature>
<keyword evidence="2 4" id="KW-0554">One-carbon metabolism</keyword>
<dbReference type="SMART" id="SM00996">
    <property type="entry name" value="AdoHcyase"/>
    <property type="match status" value="1"/>
</dbReference>
<dbReference type="NCBIfam" id="TIGR00936">
    <property type="entry name" value="ahcY"/>
    <property type="match status" value="1"/>
</dbReference>
<feature type="binding site" evidence="4 6">
    <location>
        <begin position="151"/>
        <end position="153"/>
    </location>
    <ligand>
        <name>NAD(+)</name>
        <dbReference type="ChEBI" id="CHEBI:57540"/>
    </ligand>
</feature>
<keyword evidence="4 7" id="KW-0378">Hydrolase</keyword>
<keyword evidence="4" id="KW-0963">Cytoplasm</keyword>
<feature type="binding site" evidence="4 5">
    <location>
        <position position="53"/>
    </location>
    <ligand>
        <name>substrate</name>
    </ligand>
</feature>
<feature type="binding site" evidence="4 5">
    <location>
        <position position="180"/>
    </location>
    <ligand>
        <name>substrate</name>
    </ligand>
</feature>
<comment type="cofactor">
    <cofactor evidence="4 6 7">
        <name>NAD(+)</name>
        <dbReference type="ChEBI" id="CHEBI:57540"/>
    </cofactor>
    <text evidence="4 6 7">Binds 1 NAD(+) per subunit.</text>
</comment>
<dbReference type="Proteomes" id="UP000228500">
    <property type="component" value="Unassembled WGS sequence"/>
</dbReference>
<dbReference type="HAMAP" id="MF_00563">
    <property type="entry name" value="AdoHcyase"/>
    <property type="match status" value="1"/>
</dbReference>
<comment type="catalytic activity">
    <reaction evidence="4 7">
        <text>S-adenosyl-L-homocysteine + H2O = L-homocysteine + adenosine</text>
        <dbReference type="Rhea" id="RHEA:21708"/>
        <dbReference type="ChEBI" id="CHEBI:15377"/>
        <dbReference type="ChEBI" id="CHEBI:16335"/>
        <dbReference type="ChEBI" id="CHEBI:57856"/>
        <dbReference type="ChEBI" id="CHEBI:58199"/>
        <dbReference type="EC" id="3.13.2.1"/>
    </reaction>
</comment>
<comment type="pathway">
    <text evidence="4 7">Amino-acid biosynthesis; L-homocysteine biosynthesis; L-homocysteine from S-adenosyl-L-homocysteine: step 1/1.</text>
</comment>
<evidence type="ECO:0000256" key="7">
    <source>
        <dbReference type="RuleBase" id="RU000548"/>
    </source>
</evidence>
<dbReference type="EC" id="3.13.2.1" evidence="4"/>
<sequence length="424" mass="46053">MNYDIKDIKLAASGKQLIEWAEREMRVLRLIKKRFEKEKPLKGVTLAACLHVTSETANLMRTLKAGGADVYLAASNPLSTNDAVAAGLVKEYGIPTFAIKGEDNKTYFKHLNAVLDAKPNMTMDDGADLVSILHTTRKELLAGVVGSNEETTTGVIRLRAMEKDKALKIPVLAVNDNLTKHLFDNQYGTGQSTLDGVIRATNILLAGRNFVVVGYGWCGRGLAKRASGMGAHTIVCEVDPIKALEANMDGFRVMPLMEAITIADVVVTVTGDKHVIDEAHLKVAKDGVILANSGHFDVEINKVALKKLSKSVRTVRPFVEEFTLANSSSKSKFKKIYLLAEGRLVNLGSAEGHPASVMDMSFAGQALGTEYMWNNRGKFESKVYALPAALDSEIAAIKLKSEGIAIDALTAEQKEYLASWKEGT</sequence>
<evidence type="ECO:0000256" key="1">
    <source>
        <dbReference type="ARBA" id="ARBA00007122"/>
    </source>
</evidence>
<dbReference type="NCBIfam" id="NF004005">
    <property type="entry name" value="PRK05476.2-3"/>
    <property type="match status" value="1"/>
</dbReference>
<feature type="binding site" evidence="4 5">
    <location>
        <position position="125"/>
    </location>
    <ligand>
        <name>substrate</name>
    </ligand>
</feature>
<dbReference type="PANTHER" id="PTHR23420">
    <property type="entry name" value="ADENOSYLHOMOCYSTEINASE"/>
    <property type="match status" value="1"/>
</dbReference>
<dbReference type="GO" id="GO:0033353">
    <property type="term" value="P:S-adenosylmethionine cycle"/>
    <property type="evidence" value="ECO:0007669"/>
    <property type="project" value="TreeGrafter"/>
</dbReference>
<dbReference type="PROSITE" id="PS00739">
    <property type="entry name" value="ADOHCYASE_2"/>
    <property type="match status" value="1"/>
</dbReference>
<feature type="domain" description="S-adenosyl-L-homocysteine hydrolase NAD binding" evidence="9">
    <location>
        <begin position="185"/>
        <end position="352"/>
    </location>
</feature>
<comment type="similarity">
    <text evidence="1 4 8">Belongs to the adenosylhomocysteinase family.</text>
</comment>
<evidence type="ECO:0000256" key="8">
    <source>
        <dbReference type="RuleBase" id="RU004166"/>
    </source>
</evidence>
<feature type="binding site" evidence="4 6">
    <location>
        <position position="237"/>
    </location>
    <ligand>
        <name>NAD(+)</name>
        <dbReference type="ChEBI" id="CHEBI:57540"/>
    </ligand>
</feature>
<dbReference type="PIRSF" id="PIRSF001109">
    <property type="entry name" value="Ad_hcy_hydrolase"/>
    <property type="match status" value="1"/>
</dbReference>
<comment type="subcellular location">
    <subcellularLocation>
        <location evidence="4">Cytoplasm</location>
    </subcellularLocation>
</comment>
<dbReference type="SUPFAM" id="SSF52283">
    <property type="entry name" value="Formate/glycerate dehydrogenase catalytic domain-like"/>
    <property type="match status" value="1"/>
</dbReference>
<dbReference type="InterPro" id="IPR042172">
    <property type="entry name" value="Adenosylhomocyst_ase-like_sf"/>
</dbReference>
<evidence type="ECO:0000256" key="3">
    <source>
        <dbReference type="ARBA" id="ARBA00023027"/>
    </source>
</evidence>
<dbReference type="GO" id="GO:0004013">
    <property type="term" value="F:adenosylhomocysteinase activity"/>
    <property type="evidence" value="ECO:0007669"/>
    <property type="project" value="UniProtKB-UniRule"/>
</dbReference>
<gene>
    <name evidence="4" type="primary">ahcY</name>
    <name evidence="10" type="ORF">COZ40_00140</name>
</gene>
<dbReference type="Pfam" id="PF00670">
    <property type="entry name" value="AdoHcyase_NAD"/>
    <property type="match status" value="1"/>
</dbReference>
<dbReference type="InterPro" id="IPR036291">
    <property type="entry name" value="NAD(P)-bd_dom_sf"/>
</dbReference>
<proteinExistence type="inferred from homology"/>
<feature type="binding site" evidence="4">
    <location>
        <begin position="214"/>
        <end position="219"/>
    </location>
    <ligand>
        <name>NAD(+)</name>
        <dbReference type="ChEBI" id="CHEBI:57540"/>
    </ligand>
</feature>
<reference evidence="11" key="1">
    <citation type="submission" date="2017-09" db="EMBL/GenBank/DDBJ databases">
        <title>Depth-based differentiation of microbial function through sediment-hosted aquifers and enrichment of novel symbionts in the deep terrestrial subsurface.</title>
        <authorList>
            <person name="Probst A.J."/>
            <person name="Ladd B."/>
            <person name="Jarett J.K."/>
            <person name="Geller-Mcgrath D.E."/>
            <person name="Sieber C.M.K."/>
            <person name="Emerson J.B."/>
            <person name="Anantharaman K."/>
            <person name="Thomas B.C."/>
            <person name="Malmstrom R."/>
            <person name="Stieglmeier M."/>
            <person name="Klingl A."/>
            <person name="Woyke T."/>
            <person name="Ryan C.M."/>
            <person name="Banfield J.F."/>
        </authorList>
    </citation>
    <scope>NUCLEOTIDE SEQUENCE [LARGE SCALE GENOMIC DNA]</scope>
</reference>
<dbReference type="Gene3D" id="3.40.50.720">
    <property type="entry name" value="NAD(P)-binding Rossmann-like Domain"/>
    <property type="match status" value="1"/>
</dbReference>
<dbReference type="GO" id="GO:0006730">
    <property type="term" value="P:one-carbon metabolic process"/>
    <property type="evidence" value="ECO:0007669"/>
    <property type="project" value="UniProtKB-UniRule"/>
</dbReference>
<dbReference type="InterPro" id="IPR015878">
    <property type="entry name" value="Ado_hCys_hydrolase_NAD-bd"/>
</dbReference>
<organism evidence="10 11">
    <name type="scientific">Candidatus Roizmanbacteria bacterium CG_4_10_14_3_um_filter_39_13</name>
    <dbReference type="NCBI Taxonomy" id="1974831"/>
    <lineage>
        <taxon>Bacteria</taxon>
        <taxon>Candidatus Roizmaniibacteriota</taxon>
    </lineage>
</organism>
<dbReference type="InterPro" id="IPR020082">
    <property type="entry name" value="S-Ado-L-homoCys_hydrolase_CS"/>
</dbReference>
<feature type="binding site" evidence="4 6">
    <location>
        <position position="346"/>
    </location>
    <ligand>
        <name>NAD(+)</name>
        <dbReference type="ChEBI" id="CHEBI:57540"/>
    </ligand>
</feature>
<evidence type="ECO:0000256" key="5">
    <source>
        <dbReference type="PIRSR" id="PIRSR001109-1"/>
    </source>
</evidence>
<dbReference type="Gene3D" id="3.40.50.1480">
    <property type="entry name" value="Adenosylhomocysteinase-like"/>
    <property type="match status" value="1"/>
</dbReference>
<dbReference type="PANTHER" id="PTHR23420:SF0">
    <property type="entry name" value="ADENOSYLHOMOCYSTEINASE"/>
    <property type="match status" value="1"/>
</dbReference>
<dbReference type="UniPathway" id="UPA00314">
    <property type="reaction ID" value="UER00076"/>
</dbReference>
<dbReference type="CDD" id="cd00401">
    <property type="entry name" value="SAHH"/>
    <property type="match status" value="1"/>
</dbReference>
<evidence type="ECO:0000259" key="9">
    <source>
        <dbReference type="SMART" id="SM00997"/>
    </source>
</evidence>
<accession>A0A2M7LLT6</accession>
<evidence type="ECO:0000313" key="10">
    <source>
        <dbReference type="EMBL" id="PIX69026.1"/>
    </source>
</evidence>
<comment type="function">
    <text evidence="4">May play a key role in the regulation of the intracellular concentration of adenosylhomocysteine.</text>
</comment>
<feature type="binding site" evidence="6">
    <location>
        <begin position="216"/>
        <end position="221"/>
    </location>
    <ligand>
        <name>NAD(+)</name>
        <dbReference type="ChEBI" id="CHEBI:57540"/>
    </ligand>
</feature>
<dbReference type="EMBL" id="PFJH01000006">
    <property type="protein sequence ID" value="PIX69026.1"/>
    <property type="molecule type" value="Genomic_DNA"/>
</dbReference>
<dbReference type="InterPro" id="IPR000043">
    <property type="entry name" value="Adenosylhomocysteinase-like"/>
</dbReference>
<name>A0A2M7LLT6_9BACT</name>
<evidence type="ECO:0000256" key="6">
    <source>
        <dbReference type="PIRSR" id="PIRSR001109-2"/>
    </source>
</evidence>
<dbReference type="SUPFAM" id="SSF51735">
    <property type="entry name" value="NAD(P)-binding Rossmann-fold domains"/>
    <property type="match status" value="1"/>
</dbReference>
<dbReference type="AlphaFoldDB" id="A0A2M7LLT6"/>
<evidence type="ECO:0000256" key="2">
    <source>
        <dbReference type="ARBA" id="ARBA00022563"/>
    </source>
</evidence>
<comment type="caution">
    <text evidence="10">The sequence shown here is derived from an EMBL/GenBank/DDBJ whole genome shotgun (WGS) entry which is preliminary data.</text>
</comment>
<feature type="binding site" evidence="4 5">
    <location>
        <position position="150"/>
    </location>
    <ligand>
        <name>substrate</name>
    </ligand>
</feature>
<feature type="binding site" evidence="4 5">
    <location>
        <position position="184"/>
    </location>
    <ligand>
        <name>substrate</name>
    </ligand>
</feature>
<evidence type="ECO:0000256" key="4">
    <source>
        <dbReference type="HAMAP-Rule" id="MF_00563"/>
    </source>
</evidence>
<keyword evidence="3 4" id="KW-0520">NAD</keyword>
<dbReference type="GO" id="GO:0071269">
    <property type="term" value="P:L-homocysteine biosynthetic process"/>
    <property type="evidence" value="ECO:0007669"/>
    <property type="project" value="UniProtKB-UniRule"/>
</dbReference>
<comment type="caution">
    <text evidence="4">Lacks conserved residue(s) required for the propagation of feature annotation.</text>
</comment>
<dbReference type="GO" id="GO:0005829">
    <property type="term" value="C:cytosol"/>
    <property type="evidence" value="ECO:0007669"/>
    <property type="project" value="TreeGrafter"/>
</dbReference>
<protein>
    <recommendedName>
        <fullName evidence="4">Adenosylhomocysteinase</fullName>
        <ecNumber evidence="4">3.13.2.1</ecNumber>
    </recommendedName>
    <alternativeName>
        <fullName evidence="4">S-adenosyl-L-homocysteine hydrolase</fullName>
        <shortName evidence="4">AdoHcyase</shortName>
    </alternativeName>
</protein>